<protein>
    <recommendedName>
        <fullName evidence="5">DUF3558 domain-containing protein</fullName>
    </recommendedName>
</protein>
<gene>
    <name evidence="3" type="ORF">RN50_01489</name>
</gene>
<keyword evidence="2" id="KW-0732">Signal</keyword>
<accession>A0A0F0KT18</accession>
<dbReference type="AlphaFoldDB" id="A0A0F0KT18"/>
<dbReference type="RefSeq" id="WP_045253870.1">
    <property type="nucleotide sequence ID" value="NZ_CP031425.1"/>
</dbReference>
<organism evidence="3 4">
    <name type="scientific">Microbacterium foliorum</name>
    <dbReference type="NCBI Taxonomy" id="104336"/>
    <lineage>
        <taxon>Bacteria</taxon>
        <taxon>Bacillati</taxon>
        <taxon>Actinomycetota</taxon>
        <taxon>Actinomycetes</taxon>
        <taxon>Micrococcales</taxon>
        <taxon>Microbacteriaceae</taxon>
        <taxon>Microbacterium</taxon>
    </lineage>
</organism>
<proteinExistence type="predicted"/>
<evidence type="ECO:0000313" key="4">
    <source>
        <dbReference type="Proteomes" id="UP000033572"/>
    </source>
</evidence>
<dbReference type="Proteomes" id="UP000033572">
    <property type="component" value="Unassembled WGS sequence"/>
</dbReference>
<dbReference type="EMBL" id="JYIU01000039">
    <property type="protein sequence ID" value="KJL22371.1"/>
    <property type="molecule type" value="Genomic_DNA"/>
</dbReference>
<dbReference type="GeneID" id="94446090"/>
<dbReference type="PROSITE" id="PS51257">
    <property type="entry name" value="PROKAR_LIPOPROTEIN"/>
    <property type="match status" value="1"/>
</dbReference>
<feature type="chain" id="PRO_5002444600" description="DUF3558 domain-containing protein" evidence="2">
    <location>
        <begin position="23"/>
        <end position="345"/>
    </location>
</feature>
<evidence type="ECO:0008006" key="5">
    <source>
        <dbReference type="Google" id="ProtNLM"/>
    </source>
</evidence>
<evidence type="ECO:0000313" key="3">
    <source>
        <dbReference type="EMBL" id="KJL22371.1"/>
    </source>
</evidence>
<name>A0A0F0KT18_9MICO</name>
<sequence>MRLRSFLVLGTAALLLISGCTAAPTPTPRPSGSPSASETTTPTPEPIVEPEAAFDVTCDDVAAEMRDLVGEPSSPVEPALSVVSTMSWIPGPAQYMFQRAGGIACSAGDAGRYWEVTILPDAEAAIAGATEREGYWGERGGCGEGSCEFEFPDGDVLLSASVTDPGLDDGDTARAEEAMRRLASSAAASSSEVEYIASDIIGVPCERFISEQELSGIVGADAVLFTDFGGWGIPAEVYHYVNGSRICYYTSATGDLGDISSHLRITTLPAGAWAFEKLDGAPVDVEGADAAKASSGEYGESILDVRLGIDWIRFVTFDNGAGAADPSPLATAAVRNLTVGPTAPQ</sequence>
<evidence type="ECO:0000256" key="1">
    <source>
        <dbReference type="SAM" id="MobiDB-lite"/>
    </source>
</evidence>
<feature type="region of interest" description="Disordered" evidence="1">
    <location>
        <begin position="23"/>
        <end position="49"/>
    </location>
</feature>
<evidence type="ECO:0000256" key="2">
    <source>
        <dbReference type="SAM" id="SignalP"/>
    </source>
</evidence>
<keyword evidence="4" id="KW-1185">Reference proteome</keyword>
<feature type="compositionally biased region" description="Low complexity" evidence="1">
    <location>
        <begin position="32"/>
        <end position="42"/>
    </location>
</feature>
<reference evidence="3 4" key="1">
    <citation type="submission" date="2015-02" db="EMBL/GenBank/DDBJ databases">
        <title>Draft genome sequences of ten Microbacterium spp. with emphasis on heavy metal contaminated environments.</title>
        <authorList>
            <person name="Corretto E."/>
        </authorList>
    </citation>
    <scope>NUCLEOTIDE SEQUENCE [LARGE SCALE GENOMIC DNA]</scope>
    <source>
        <strain evidence="3 4">DSM 12966</strain>
    </source>
</reference>
<comment type="caution">
    <text evidence="3">The sequence shown here is derived from an EMBL/GenBank/DDBJ whole genome shotgun (WGS) entry which is preliminary data.</text>
</comment>
<feature type="signal peptide" evidence="2">
    <location>
        <begin position="1"/>
        <end position="22"/>
    </location>
</feature>
<dbReference type="PATRIC" id="fig|104336.4.peg.1527"/>